<keyword evidence="1" id="KW-0812">Transmembrane</keyword>
<sequence length="113" mass="12473">MSQAQGQRAGDPGPVEGASRARENYLCLLAWAFTLFSSVRILGYLPTAWAILASGSSQQHSLLTWAIWTSSNMTMAAWLYEDNGRRLNRAIVVNIGNALMCLVILALVAFYRH</sequence>
<evidence type="ECO:0000313" key="2">
    <source>
        <dbReference type="EMBL" id="WOO30928.1"/>
    </source>
</evidence>
<feature type="transmembrane region" description="Helical" evidence="1">
    <location>
        <begin position="25"/>
        <end position="42"/>
    </location>
</feature>
<protein>
    <submittedName>
        <fullName evidence="2">Uncharacterized protein</fullName>
    </submittedName>
</protein>
<evidence type="ECO:0000313" key="3">
    <source>
        <dbReference type="Proteomes" id="UP001303211"/>
    </source>
</evidence>
<organism evidence="2 3">
    <name type="scientific">Diaphorobacter limosus</name>
    <dbReference type="NCBI Taxonomy" id="3036128"/>
    <lineage>
        <taxon>Bacteria</taxon>
        <taxon>Pseudomonadati</taxon>
        <taxon>Pseudomonadota</taxon>
        <taxon>Betaproteobacteria</taxon>
        <taxon>Burkholderiales</taxon>
        <taxon>Comamonadaceae</taxon>
        <taxon>Diaphorobacter</taxon>
    </lineage>
</organism>
<accession>A0ABZ0IYW5</accession>
<feature type="transmembrane region" description="Helical" evidence="1">
    <location>
        <begin position="62"/>
        <end position="80"/>
    </location>
</feature>
<name>A0ABZ0IYW5_9BURK</name>
<dbReference type="Proteomes" id="UP001303211">
    <property type="component" value="Chromosome"/>
</dbReference>
<keyword evidence="3" id="KW-1185">Reference proteome</keyword>
<evidence type="ECO:0000256" key="1">
    <source>
        <dbReference type="SAM" id="Phobius"/>
    </source>
</evidence>
<dbReference type="Gene3D" id="1.20.1280.290">
    <property type="match status" value="1"/>
</dbReference>
<dbReference type="EMBL" id="CP136921">
    <property type="protein sequence ID" value="WOO30928.1"/>
    <property type="molecule type" value="Genomic_DNA"/>
</dbReference>
<gene>
    <name evidence="2" type="ORF">P4826_10860</name>
</gene>
<proteinExistence type="predicted"/>
<keyword evidence="1" id="KW-1133">Transmembrane helix</keyword>
<keyword evidence="1" id="KW-0472">Membrane</keyword>
<dbReference type="RefSeq" id="WP_317700422.1">
    <property type="nucleotide sequence ID" value="NZ_CP136921.1"/>
</dbReference>
<feature type="transmembrane region" description="Helical" evidence="1">
    <location>
        <begin position="92"/>
        <end position="111"/>
    </location>
</feature>
<reference evidence="2 3" key="1">
    <citation type="submission" date="2023-03" db="EMBL/GenBank/DDBJ databases">
        <title>Diaphorobacter basophil sp. nov., isolated from a sewage-treatment plant.</title>
        <authorList>
            <person name="Yang K."/>
        </authorList>
    </citation>
    <scope>NUCLEOTIDE SEQUENCE [LARGE SCALE GENOMIC DNA]</scope>
    <source>
        <strain evidence="2 3">Y-1</strain>
    </source>
</reference>